<dbReference type="InterPro" id="IPR016181">
    <property type="entry name" value="Acyl_CoA_acyltransferase"/>
</dbReference>
<evidence type="ECO:0000259" key="1">
    <source>
        <dbReference type="Pfam" id="PF13480"/>
    </source>
</evidence>
<proteinExistence type="predicted"/>
<keyword evidence="3" id="KW-1185">Reference proteome</keyword>
<dbReference type="Gene3D" id="3.40.630.30">
    <property type="match status" value="1"/>
</dbReference>
<evidence type="ECO:0000313" key="2">
    <source>
        <dbReference type="EMBL" id="BDU75908.1"/>
    </source>
</evidence>
<dbReference type="AlphaFoldDB" id="A0AA48KEY0"/>
<sequence length="352" mass="39372">MTWRVLTTRDEAAWREALPASVSVLGSLEYVRLQERYFGQVGRLFVMPCPGGHVAYPCFLRSVEPQAGAATPPLWDTTTPEYTGPILVGTTTGPEPGAFQAAFDAWCDQEGIVAEFAHLNPWQAQEDLLPAEGLRVNRELVYIDLTLGEAALWSQSLSSDTRRQTRQAMEAGVEVRQAETDADVLAFHALHHETMVRRAALDRYYLPPDYFLEIHRTLGPHAFTLLAEHEGRVVAGGLYFQDDANVYWHLSAADLDQARVRPVNAYHFEAMKRCAREGRRRLLCGGGYQPGDGIFRFKAGFSPLRVIFSVFQRIHDPARYQACVDAWAEAHPGQRPADGYFPAYRSLPAPAP</sequence>
<organism evidence="2 3">
    <name type="scientific">Mesoterricola sediminis</name>
    <dbReference type="NCBI Taxonomy" id="2927980"/>
    <lineage>
        <taxon>Bacteria</taxon>
        <taxon>Pseudomonadati</taxon>
        <taxon>Acidobacteriota</taxon>
        <taxon>Holophagae</taxon>
        <taxon>Holophagales</taxon>
        <taxon>Holophagaceae</taxon>
        <taxon>Mesoterricola</taxon>
    </lineage>
</organism>
<protein>
    <recommendedName>
        <fullName evidence="1">BioF2-like acetyltransferase domain-containing protein</fullName>
    </recommendedName>
</protein>
<feature type="domain" description="BioF2-like acetyltransferase" evidence="1">
    <location>
        <begin position="159"/>
        <end position="289"/>
    </location>
</feature>
<reference evidence="2" key="1">
    <citation type="journal article" date="2023" name="Int. J. Syst. Evol. Microbiol.">
        <title>Mesoterricola silvestris gen. nov., sp. nov., Mesoterricola sediminis sp. nov., Geothrix oryzae sp. nov., Geothrix edaphica sp. nov., Geothrix rubra sp. nov., and Geothrix limicola sp. nov., six novel members of Acidobacteriota isolated from soils.</title>
        <authorList>
            <person name="Itoh H."/>
            <person name="Sugisawa Y."/>
            <person name="Mise K."/>
            <person name="Xu Z."/>
            <person name="Kuniyasu M."/>
            <person name="Ushijima N."/>
            <person name="Kawano K."/>
            <person name="Kobayashi E."/>
            <person name="Shiratori Y."/>
            <person name="Masuda Y."/>
            <person name="Senoo K."/>
        </authorList>
    </citation>
    <scope>NUCLEOTIDE SEQUENCE</scope>
    <source>
        <strain evidence="2">W786</strain>
    </source>
</reference>
<accession>A0AA48KEY0</accession>
<dbReference type="PANTHER" id="PTHR36174">
    <property type="entry name" value="LIPID II:GLYCINE GLYCYLTRANSFERASE"/>
    <property type="match status" value="1"/>
</dbReference>
<dbReference type="RefSeq" id="WP_243329424.1">
    <property type="nucleotide sequence ID" value="NZ_AP027081.1"/>
</dbReference>
<gene>
    <name evidence="2" type="ORF">METESE_08660</name>
</gene>
<dbReference type="KEGG" id="msea:METESE_08660"/>
<dbReference type="Proteomes" id="UP001228113">
    <property type="component" value="Chromosome"/>
</dbReference>
<name>A0AA48KEY0_9BACT</name>
<dbReference type="EMBL" id="AP027081">
    <property type="protein sequence ID" value="BDU75908.1"/>
    <property type="molecule type" value="Genomic_DNA"/>
</dbReference>
<dbReference type="InterPro" id="IPR038740">
    <property type="entry name" value="BioF2-like_GNAT_dom"/>
</dbReference>
<dbReference type="PANTHER" id="PTHR36174:SF1">
    <property type="entry name" value="LIPID II:GLYCINE GLYCYLTRANSFERASE"/>
    <property type="match status" value="1"/>
</dbReference>
<dbReference type="Pfam" id="PF13480">
    <property type="entry name" value="Acetyltransf_6"/>
    <property type="match status" value="1"/>
</dbReference>
<dbReference type="InterPro" id="IPR050644">
    <property type="entry name" value="PG_Glycine_Bridge_Synth"/>
</dbReference>
<evidence type="ECO:0000313" key="3">
    <source>
        <dbReference type="Proteomes" id="UP001228113"/>
    </source>
</evidence>
<dbReference type="SUPFAM" id="SSF55729">
    <property type="entry name" value="Acyl-CoA N-acyltransferases (Nat)"/>
    <property type="match status" value="1"/>
</dbReference>